<accession>A0ABD3AZU6</accession>
<gene>
    <name evidence="2" type="ORF">ACH5RR_000077</name>
</gene>
<dbReference type="EMBL" id="JBJUIK010000001">
    <property type="protein sequence ID" value="KAL3536711.1"/>
    <property type="molecule type" value="Genomic_DNA"/>
</dbReference>
<keyword evidence="3" id="KW-1185">Reference proteome</keyword>
<proteinExistence type="predicted"/>
<feature type="compositionally biased region" description="Basic and acidic residues" evidence="1">
    <location>
        <begin position="71"/>
        <end position="85"/>
    </location>
</feature>
<organism evidence="2 3">
    <name type="scientific">Cinchona calisaya</name>
    <dbReference type="NCBI Taxonomy" id="153742"/>
    <lineage>
        <taxon>Eukaryota</taxon>
        <taxon>Viridiplantae</taxon>
        <taxon>Streptophyta</taxon>
        <taxon>Embryophyta</taxon>
        <taxon>Tracheophyta</taxon>
        <taxon>Spermatophyta</taxon>
        <taxon>Magnoliopsida</taxon>
        <taxon>eudicotyledons</taxon>
        <taxon>Gunneridae</taxon>
        <taxon>Pentapetalae</taxon>
        <taxon>asterids</taxon>
        <taxon>lamiids</taxon>
        <taxon>Gentianales</taxon>
        <taxon>Rubiaceae</taxon>
        <taxon>Cinchonoideae</taxon>
        <taxon>Cinchoneae</taxon>
        <taxon>Cinchona</taxon>
    </lineage>
</organism>
<evidence type="ECO:0000313" key="2">
    <source>
        <dbReference type="EMBL" id="KAL3536711.1"/>
    </source>
</evidence>
<evidence type="ECO:0000256" key="1">
    <source>
        <dbReference type="SAM" id="MobiDB-lite"/>
    </source>
</evidence>
<comment type="caution">
    <text evidence="2">The sequence shown here is derived from an EMBL/GenBank/DDBJ whole genome shotgun (WGS) entry which is preliminary data.</text>
</comment>
<evidence type="ECO:0000313" key="3">
    <source>
        <dbReference type="Proteomes" id="UP001630127"/>
    </source>
</evidence>
<reference evidence="2 3" key="1">
    <citation type="submission" date="2024-11" db="EMBL/GenBank/DDBJ databases">
        <title>A near-complete genome assembly of Cinchona calisaya.</title>
        <authorList>
            <person name="Lian D.C."/>
            <person name="Zhao X.W."/>
            <person name="Wei L."/>
        </authorList>
    </citation>
    <scope>NUCLEOTIDE SEQUENCE [LARGE SCALE GENOMIC DNA]</scope>
    <source>
        <tissue evidence="2">Nenye</tissue>
    </source>
</reference>
<name>A0ABD3AZU6_9GENT</name>
<feature type="region of interest" description="Disordered" evidence="1">
    <location>
        <begin position="66"/>
        <end position="99"/>
    </location>
</feature>
<sequence>MSIKKNQKRGFENTSVALIVNILSPESGPICGCYIQWIRGGYFYKKPPSTPDSPSVERRSTVYQGLGQFQGKEEAGSRQKREKGPRTRSYSADEGSEPPFVKGQPGIAWLITRIYLLVSRILGLKRSSLKYRDRKDKHERASSLEAEYRAISDCLKELATEI</sequence>
<dbReference type="AlphaFoldDB" id="A0ABD3AZU6"/>
<dbReference type="Proteomes" id="UP001630127">
    <property type="component" value="Unassembled WGS sequence"/>
</dbReference>
<protein>
    <submittedName>
        <fullName evidence="2">Uncharacterized protein</fullName>
    </submittedName>
</protein>